<reference evidence="3" key="1">
    <citation type="submission" date="2017-10" db="EMBL/GenBank/DDBJ databases">
        <title>Rapid genome shrinkage in a self-fertile nematode reveals novel sperm competition proteins.</title>
        <authorList>
            <person name="Yin D."/>
            <person name="Schwarz E.M."/>
            <person name="Thomas C.G."/>
            <person name="Felde R.L."/>
            <person name="Korf I.F."/>
            <person name="Cutter A.D."/>
            <person name="Schartner C.M."/>
            <person name="Ralston E.J."/>
            <person name="Meyer B.J."/>
            <person name="Haag E.S."/>
        </authorList>
    </citation>
    <scope>NUCLEOTIDE SEQUENCE [LARGE SCALE GENOMIC DNA]</scope>
    <source>
        <strain evidence="3">JU1422</strain>
    </source>
</reference>
<evidence type="ECO:0000313" key="3">
    <source>
        <dbReference type="Proteomes" id="UP000230233"/>
    </source>
</evidence>
<keyword evidence="1" id="KW-0812">Transmembrane</keyword>
<comment type="caution">
    <text evidence="2">The sequence shown here is derived from an EMBL/GenBank/DDBJ whole genome shotgun (WGS) entry which is preliminary data.</text>
</comment>
<dbReference type="PANTHER" id="PTHR22941:SF303">
    <property type="entry name" value="SERPENTINE RECEPTOR, CLASS H"/>
    <property type="match status" value="1"/>
</dbReference>
<feature type="transmembrane region" description="Helical" evidence="1">
    <location>
        <begin position="97"/>
        <end position="117"/>
    </location>
</feature>
<dbReference type="OrthoDB" id="5836713at2759"/>
<dbReference type="AlphaFoldDB" id="A0A2G5T8A2"/>
<keyword evidence="3" id="KW-1185">Reference proteome</keyword>
<organism evidence="2 3">
    <name type="scientific">Caenorhabditis nigoni</name>
    <dbReference type="NCBI Taxonomy" id="1611254"/>
    <lineage>
        <taxon>Eukaryota</taxon>
        <taxon>Metazoa</taxon>
        <taxon>Ecdysozoa</taxon>
        <taxon>Nematoda</taxon>
        <taxon>Chromadorea</taxon>
        <taxon>Rhabditida</taxon>
        <taxon>Rhabditina</taxon>
        <taxon>Rhabditomorpha</taxon>
        <taxon>Rhabditoidea</taxon>
        <taxon>Rhabditidae</taxon>
        <taxon>Peloderinae</taxon>
        <taxon>Caenorhabditis</taxon>
    </lineage>
</organism>
<accession>A0A2G5T8A2</accession>
<evidence type="ECO:0008006" key="4">
    <source>
        <dbReference type="Google" id="ProtNLM"/>
    </source>
</evidence>
<keyword evidence="1" id="KW-0472">Membrane</keyword>
<keyword evidence="1" id="KW-1133">Transmembrane helix</keyword>
<dbReference type="SUPFAM" id="SSF81321">
    <property type="entry name" value="Family A G protein-coupled receptor-like"/>
    <property type="match status" value="1"/>
</dbReference>
<feature type="transmembrane region" description="Helical" evidence="1">
    <location>
        <begin position="51"/>
        <end position="77"/>
    </location>
</feature>
<dbReference type="Pfam" id="PF10318">
    <property type="entry name" value="7TM_GPCR_Srh"/>
    <property type="match status" value="1"/>
</dbReference>
<gene>
    <name evidence="2" type="primary">Cnig_chr_V.g17147</name>
    <name evidence="2" type="ORF">B9Z55_017147</name>
</gene>
<dbReference type="InterPro" id="IPR019422">
    <property type="entry name" value="7TM_GPCR_serpentine_rcpt_Srh"/>
</dbReference>
<feature type="transmembrane region" description="Helical" evidence="1">
    <location>
        <begin position="270"/>
        <end position="293"/>
    </location>
</feature>
<protein>
    <recommendedName>
        <fullName evidence="4">G-protein coupled receptors family 1 profile domain-containing protein</fullName>
    </recommendedName>
</protein>
<dbReference type="Gene3D" id="1.20.1070.10">
    <property type="entry name" value="Rhodopsin 7-helix transmembrane proteins"/>
    <property type="match status" value="1"/>
</dbReference>
<dbReference type="InterPro" id="IPR053220">
    <property type="entry name" value="Nematode_rcpt-like_serp_H"/>
</dbReference>
<feature type="transmembrane region" description="Helical" evidence="1">
    <location>
        <begin position="137"/>
        <end position="154"/>
    </location>
</feature>
<evidence type="ECO:0000256" key="1">
    <source>
        <dbReference type="SAM" id="Phobius"/>
    </source>
</evidence>
<feature type="transmembrane region" description="Helical" evidence="1">
    <location>
        <begin position="22"/>
        <end position="39"/>
    </location>
</feature>
<name>A0A2G5T8A2_9PELO</name>
<feature type="transmembrane region" description="Helical" evidence="1">
    <location>
        <begin position="190"/>
        <end position="215"/>
    </location>
</feature>
<evidence type="ECO:0000313" key="2">
    <source>
        <dbReference type="EMBL" id="PIC23448.1"/>
    </source>
</evidence>
<dbReference type="Proteomes" id="UP000230233">
    <property type="component" value="Chromosome V"/>
</dbReference>
<dbReference type="EMBL" id="PDUG01000005">
    <property type="protein sequence ID" value="PIC23448.1"/>
    <property type="molecule type" value="Genomic_DNA"/>
</dbReference>
<proteinExistence type="predicted"/>
<feature type="transmembrane region" description="Helical" evidence="1">
    <location>
        <begin position="236"/>
        <end position="264"/>
    </location>
</feature>
<sequence length="318" mass="36556">MCHEGFLHFLSSPDSLKSICHVITYIEVPFHIFGVYCIVAKTPGRMRNVKWNLLIMHFSIICLNLIMSFLLIPFMMVPALAGVPLGFLEELGVPQTFQMYLAVTGPAVTGITIVAVFENRYLLVCNHFYWKKIRFPYICFNYLAAFLCFIHPIFQAPDQNSGRLELKTNFPCVFKDINTSSIFIFPQDTVIIAIPMIFVIFLVIVQATIVILLIYHRFYVDRFKVSENTTQMQKRFMKALFGQFLLFVSILGVPVSIFTFSMFFEDYNQGLNNLCIIILSLNGLVSTTAMIILHQPYREWILGCFGKKSRRCSVINVL</sequence>
<dbReference type="PANTHER" id="PTHR22941">
    <property type="entry name" value="SERPENTINE RECEPTOR"/>
    <property type="match status" value="1"/>
</dbReference>